<evidence type="ECO:0008006" key="4">
    <source>
        <dbReference type="Google" id="ProtNLM"/>
    </source>
</evidence>
<feature type="compositionally biased region" description="Gly residues" evidence="1">
    <location>
        <begin position="154"/>
        <end position="168"/>
    </location>
</feature>
<evidence type="ECO:0000313" key="3">
    <source>
        <dbReference type="Proteomes" id="UP000295636"/>
    </source>
</evidence>
<sequence>MKAIHWLSKLVISALITSLICVVSTFWVVNTYVDMILEQYNLKSAVSATPDWSKFAAHAGKQLQGFRLFGGAAGGTAGANGQAANKSGMAGDGTLPAISIGEQSGAGSDGSEGGASETKPSQSTGKESSTQRKPPEDAVAVFGHGSGDKTAPGAGSGTGSSAGSGTGTEAGSAAQSGKSASGSGISPGGSSVPGSGTGSGSETDEKIVVSAEQFTKKKDQLSTENKNKIFNMLVTRVPQKEMQAITNMMEGGITASEMKEIEKLLKTYMKPDEYDQLLRMIQSE</sequence>
<evidence type="ECO:0000313" key="2">
    <source>
        <dbReference type="EMBL" id="TDF94380.1"/>
    </source>
</evidence>
<keyword evidence="3" id="KW-1185">Reference proteome</keyword>
<gene>
    <name evidence="2" type="ORF">E1757_23470</name>
</gene>
<proteinExistence type="predicted"/>
<reference evidence="2 3" key="1">
    <citation type="submission" date="2019-03" db="EMBL/GenBank/DDBJ databases">
        <title>This is whole genome sequence of Paenibacillus sp MS74 strain.</title>
        <authorList>
            <person name="Trinh H.N."/>
        </authorList>
    </citation>
    <scope>NUCLEOTIDE SEQUENCE [LARGE SCALE GENOMIC DNA]</scope>
    <source>
        <strain evidence="2 3">MS74</strain>
    </source>
</reference>
<feature type="region of interest" description="Disordered" evidence="1">
    <location>
        <begin position="79"/>
        <end position="204"/>
    </location>
</feature>
<comment type="caution">
    <text evidence="2">The sequence shown here is derived from an EMBL/GenBank/DDBJ whole genome shotgun (WGS) entry which is preliminary data.</text>
</comment>
<dbReference type="AlphaFoldDB" id="A0A4R5KJ97"/>
<accession>A0A4R5KJ97</accession>
<name>A0A4R5KJ97_9BACL</name>
<dbReference type="RefSeq" id="WP_133232698.1">
    <property type="nucleotide sequence ID" value="NZ_SMRT01000013.1"/>
</dbReference>
<organism evidence="2 3">
    <name type="scientific">Paenibacillus piri</name>
    <dbReference type="NCBI Taxonomy" id="2547395"/>
    <lineage>
        <taxon>Bacteria</taxon>
        <taxon>Bacillati</taxon>
        <taxon>Bacillota</taxon>
        <taxon>Bacilli</taxon>
        <taxon>Bacillales</taxon>
        <taxon>Paenibacillaceae</taxon>
        <taxon>Paenibacillus</taxon>
    </lineage>
</organism>
<dbReference type="Proteomes" id="UP000295636">
    <property type="component" value="Unassembled WGS sequence"/>
</dbReference>
<protein>
    <recommendedName>
        <fullName evidence="4">Spore coat protein</fullName>
    </recommendedName>
</protein>
<feature type="compositionally biased region" description="Polar residues" evidence="1">
    <location>
        <begin position="118"/>
        <end position="128"/>
    </location>
</feature>
<dbReference type="OrthoDB" id="2662662at2"/>
<evidence type="ECO:0000256" key="1">
    <source>
        <dbReference type="SAM" id="MobiDB-lite"/>
    </source>
</evidence>
<feature type="compositionally biased region" description="Low complexity" evidence="1">
    <location>
        <begin position="169"/>
        <end position="194"/>
    </location>
</feature>
<dbReference type="EMBL" id="SMRT01000013">
    <property type="protein sequence ID" value="TDF94380.1"/>
    <property type="molecule type" value="Genomic_DNA"/>
</dbReference>